<dbReference type="GO" id="GO:0006811">
    <property type="term" value="P:monoatomic ion transport"/>
    <property type="evidence" value="ECO:0007669"/>
    <property type="project" value="UniProtKB-KW"/>
</dbReference>
<dbReference type="PIRSF" id="PIRSF006603">
    <property type="entry name" value="DinF"/>
    <property type="match status" value="1"/>
</dbReference>
<evidence type="ECO:0000256" key="10">
    <source>
        <dbReference type="SAM" id="Phobius"/>
    </source>
</evidence>
<evidence type="ECO:0000256" key="7">
    <source>
        <dbReference type="ARBA" id="ARBA00023065"/>
    </source>
</evidence>
<dbReference type="GO" id="GO:0015297">
    <property type="term" value="F:antiporter activity"/>
    <property type="evidence" value="ECO:0007669"/>
    <property type="project" value="UniProtKB-KW"/>
</dbReference>
<keyword evidence="8 10" id="KW-0472">Membrane</keyword>
<dbReference type="PANTHER" id="PTHR43298:SF2">
    <property type="entry name" value="FMN_FAD EXPORTER YEEO-RELATED"/>
    <property type="match status" value="1"/>
</dbReference>
<sequence length="448" mass="50124">MNKKIFSENITKTIFSLYIPIFATMMLQSLYGIIDTIFVGKLGANSLAAVGQSNTILMFVFAFMSSVSIGSTSLIARQLGANKKNDANKTVNQSLILGSMLSLIFFFPLFFLTKPLLTSINTNIEILPQADIYLKISAFSLIFVFFNFMINSLLRGAGYVKPSFFLMAVSNIINVFLDYAMIFGHYGFPFLGVKGAAYATLIARAIGSVMGILILLSKKYGITFHKSFLPDFRIMRQILEVGFVASIMGISRTVSSLIFIALVATLGTKVLAALHAGMYAESISLFSSFAYSSVATTIVGHYLGAKRFEKIKEINRKLLTYASITGLFFGFLFFLFADKIALLFTKDTEVILYMTKMLKTISFSEVFLAMAFVFVGIYYAAGYMAVPLKANIISFWLVRLGFAYTFIKFYPEKPELIFVTIALLNIVYSLIMYANYRTENYLIYYKNV</sequence>
<feature type="transmembrane region" description="Helical" evidence="10">
    <location>
        <begin position="12"/>
        <end position="34"/>
    </location>
</feature>
<dbReference type="Proteomes" id="UP000595564">
    <property type="component" value="Chromosome"/>
</dbReference>
<evidence type="ECO:0000256" key="4">
    <source>
        <dbReference type="ARBA" id="ARBA00022475"/>
    </source>
</evidence>
<feature type="transmembrane region" description="Helical" evidence="10">
    <location>
        <begin position="357"/>
        <end position="380"/>
    </location>
</feature>
<keyword evidence="6 10" id="KW-1133">Transmembrane helix</keyword>
<accession>A0A7R6PFG7</accession>
<keyword evidence="12" id="KW-1185">Reference proteome</keyword>
<dbReference type="NCBIfam" id="TIGR00797">
    <property type="entry name" value="matE"/>
    <property type="match status" value="1"/>
</dbReference>
<dbReference type="InterPro" id="IPR002528">
    <property type="entry name" value="MATE_fam"/>
</dbReference>
<feature type="transmembrane region" description="Helical" evidence="10">
    <location>
        <begin position="416"/>
        <end position="436"/>
    </location>
</feature>
<feature type="transmembrane region" description="Helical" evidence="10">
    <location>
        <begin position="238"/>
        <end position="263"/>
    </location>
</feature>
<dbReference type="RefSeq" id="WP_201327068.1">
    <property type="nucleotide sequence ID" value="NZ_AP017470.1"/>
</dbReference>
<evidence type="ECO:0000313" key="12">
    <source>
        <dbReference type="Proteomes" id="UP000595564"/>
    </source>
</evidence>
<feature type="transmembrane region" description="Helical" evidence="10">
    <location>
        <begin position="392"/>
        <end position="410"/>
    </location>
</feature>
<dbReference type="PANTHER" id="PTHR43298">
    <property type="entry name" value="MULTIDRUG RESISTANCE PROTEIN NORM-RELATED"/>
    <property type="match status" value="1"/>
</dbReference>
<organism evidence="11 12">
    <name type="scientific">Thermotomaculum hydrothermale</name>
    <dbReference type="NCBI Taxonomy" id="981385"/>
    <lineage>
        <taxon>Bacteria</taxon>
        <taxon>Pseudomonadati</taxon>
        <taxon>Acidobacteriota</taxon>
        <taxon>Holophagae</taxon>
        <taxon>Thermotomaculales</taxon>
        <taxon>Thermotomaculaceae</taxon>
        <taxon>Thermotomaculum</taxon>
    </lineage>
</organism>
<dbReference type="CDD" id="cd13137">
    <property type="entry name" value="MATE_NorM_like"/>
    <property type="match status" value="1"/>
</dbReference>
<feature type="transmembrane region" description="Helical" evidence="10">
    <location>
        <begin position="195"/>
        <end position="217"/>
    </location>
</feature>
<evidence type="ECO:0000256" key="3">
    <source>
        <dbReference type="ARBA" id="ARBA00022449"/>
    </source>
</evidence>
<reference evidence="11 12" key="1">
    <citation type="journal article" date="2012" name="Extremophiles">
        <title>Thermotomaculum hydrothermale gen. nov., sp. nov., a novel heterotrophic thermophile within the phylum Acidobacteria from a deep-sea hydrothermal vent chimney in the Southern Okinawa Trough.</title>
        <authorList>
            <person name="Izumi H."/>
            <person name="Nunoura T."/>
            <person name="Miyazaki M."/>
            <person name="Mino S."/>
            <person name="Toki T."/>
            <person name="Takai K."/>
            <person name="Sako Y."/>
            <person name="Sawabe T."/>
            <person name="Nakagawa S."/>
        </authorList>
    </citation>
    <scope>NUCLEOTIDE SEQUENCE [LARGE SCALE GENOMIC DNA]</scope>
    <source>
        <strain evidence="11 12">AC55</strain>
    </source>
</reference>
<dbReference type="KEGG" id="thyd:TTHT_1245"/>
<keyword evidence="4" id="KW-1003">Cell membrane</keyword>
<feature type="transmembrane region" description="Helical" evidence="10">
    <location>
        <begin position="162"/>
        <end position="183"/>
    </location>
</feature>
<evidence type="ECO:0000256" key="6">
    <source>
        <dbReference type="ARBA" id="ARBA00022989"/>
    </source>
</evidence>
<evidence type="ECO:0000256" key="9">
    <source>
        <dbReference type="ARBA" id="ARBA00031636"/>
    </source>
</evidence>
<feature type="transmembrane region" description="Helical" evidence="10">
    <location>
        <begin position="54"/>
        <end position="75"/>
    </location>
</feature>
<dbReference type="GO" id="GO:0005886">
    <property type="term" value="C:plasma membrane"/>
    <property type="evidence" value="ECO:0007669"/>
    <property type="project" value="UniProtKB-SubCell"/>
</dbReference>
<feature type="transmembrane region" description="Helical" evidence="10">
    <location>
        <begin position="317"/>
        <end position="337"/>
    </location>
</feature>
<dbReference type="InterPro" id="IPR050222">
    <property type="entry name" value="MATE_MdtK"/>
</dbReference>
<dbReference type="GO" id="GO:0042910">
    <property type="term" value="F:xenobiotic transmembrane transporter activity"/>
    <property type="evidence" value="ECO:0007669"/>
    <property type="project" value="InterPro"/>
</dbReference>
<evidence type="ECO:0000256" key="1">
    <source>
        <dbReference type="ARBA" id="ARBA00004651"/>
    </source>
</evidence>
<dbReference type="AlphaFoldDB" id="A0A7R6PFG7"/>
<dbReference type="EMBL" id="AP017470">
    <property type="protein sequence ID" value="BBB32763.1"/>
    <property type="molecule type" value="Genomic_DNA"/>
</dbReference>
<keyword evidence="5 10" id="KW-0812">Transmembrane</keyword>
<dbReference type="InterPro" id="IPR048279">
    <property type="entry name" value="MdtK-like"/>
</dbReference>
<feature type="transmembrane region" description="Helical" evidence="10">
    <location>
        <begin position="132"/>
        <end position="150"/>
    </location>
</feature>
<proteinExistence type="predicted"/>
<name>A0A7R6PFG7_9BACT</name>
<feature type="transmembrane region" description="Helical" evidence="10">
    <location>
        <begin position="95"/>
        <end position="112"/>
    </location>
</feature>
<gene>
    <name evidence="11" type="ORF">TTHT_1245</name>
</gene>
<evidence type="ECO:0000256" key="2">
    <source>
        <dbReference type="ARBA" id="ARBA00022448"/>
    </source>
</evidence>
<comment type="subcellular location">
    <subcellularLocation>
        <location evidence="1">Cell membrane</location>
        <topology evidence="1">Multi-pass membrane protein</topology>
    </subcellularLocation>
</comment>
<keyword evidence="2" id="KW-0813">Transport</keyword>
<feature type="transmembrane region" description="Helical" evidence="10">
    <location>
        <begin position="283"/>
        <end position="305"/>
    </location>
</feature>
<keyword evidence="3" id="KW-0050">Antiport</keyword>
<evidence type="ECO:0000256" key="8">
    <source>
        <dbReference type="ARBA" id="ARBA00023136"/>
    </source>
</evidence>
<keyword evidence="7" id="KW-0406">Ion transport</keyword>
<dbReference type="Pfam" id="PF01554">
    <property type="entry name" value="MatE"/>
    <property type="match status" value="2"/>
</dbReference>
<protein>
    <recommendedName>
        <fullName evidence="9">Multidrug-efflux transporter</fullName>
    </recommendedName>
</protein>
<evidence type="ECO:0000313" key="11">
    <source>
        <dbReference type="EMBL" id="BBB32763.1"/>
    </source>
</evidence>
<evidence type="ECO:0000256" key="5">
    <source>
        <dbReference type="ARBA" id="ARBA00022692"/>
    </source>
</evidence>